<dbReference type="EMBL" id="MN740815">
    <property type="protein sequence ID" value="QHU13242.1"/>
    <property type="molecule type" value="Genomic_DNA"/>
</dbReference>
<protein>
    <recommendedName>
        <fullName evidence="4">PNPLA domain-containing protein</fullName>
    </recommendedName>
</protein>
<evidence type="ECO:0000313" key="5">
    <source>
        <dbReference type="EMBL" id="QHU13242.1"/>
    </source>
</evidence>
<sequence length="276" mass="30567">MNTLALNGGGMRGALQIGALQELAAESDERLTDRFPGGVYGYSIGAFIAALIAFEFEMSEFSELTTILGNLQDALNPLRLHTLLSFSEKQGVDDGSKIREAFSAALARKGLDLATLRIADAAIPLHIVASDLTDLKIVVFGPSALLWDALRASFSLPYIFTPHNLNGHMLVDGGVLCNNIMNVVPVFQRPQTLCLLTAQTKEITSRNYLANVAFARNIKEIYDMRDRYPQNTCLLIEDDARMFSVWKSEEIVEHLVSVGRTRYREFRAKCGHQELA</sequence>
<dbReference type="GO" id="GO:0016787">
    <property type="term" value="F:hydrolase activity"/>
    <property type="evidence" value="ECO:0007669"/>
    <property type="project" value="UniProtKB-KW"/>
</dbReference>
<dbReference type="InterPro" id="IPR050301">
    <property type="entry name" value="NTE"/>
</dbReference>
<keyword evidence="1" id="KW-0378">Hydrolase</keyword>
<evidence type="ECO:0000256" key="1">
    <source>
        <dbReference type="ARBA" id="ARBA00022801"/>
    </source>
</evidence>
<dbReference type="SUPFAM" id="SSF52151">
    <property type="entry name" value="FabD/lysophospholipase-like"/>
    <property type="match status" value="1"/>
</dbReference>
<evidence type="ECO:0000259" key="4">
    <source>
        <dbReference type="PROSITE" id="PS51635"/>
    </source>
</evidence>
<dbReference type="GO" id="GO:0016042">
    <property type="term" value="P:lipid catabolic process"/>
    <property type="evidence" value="ECO:0007669"/>
    <property type="project" value="UniProtKB-KW"/>
</dbReference>
<dbReference type="PANTHER" id="PTHR14226">
    <property type="entry name" value="NEUROPATHY TARGET ESTERASE/SWISS CHEESE D.MELANOGASTER"/>
    <property type="match status" value="1"/>
</dbReference>
<dbReference type="InterPro" id="IPR016035">
    <property type="entry name" value="Acyl_Trfase/lysoPLipase"/>
</dbReference>
<dbReference type="PANTHER" id="PTHR14226:SF29">
    <property type="entry name" value="NEUROPATHY TARGET ESTERASE SWS"/>
    <property type="match status" value="1"/>
</dbReference>
<accession>A0A6C0K594</accession>
<keyword evidence="3" id="KW-0443">Lipid metabolism</keyword>
<name>A0A6C0K594_9ZZZZ</name>
<proteinExistence type="predicted"/>
<evidence type="ECO:0000256" key="3">
    <source>
        <dbReference type="ARBA" id="ARBA00023098"/>
    </source>
</evidence>
<dbReference type="Pfam" id="PF01734">
    <property type="entry name" value="Patatin"/>
    <property type="match status" value="1"/>
</dbReference>
<dbReference type="AlphaFoldDB" id="A0A6C0K594"/>
<organism evidence="5">
    <name type="scientific">viral metagenome</name>
    <dbReference type="NCBI Taxonomy" id="1070528"/>
    <lineage>
        <taxon>unclassified sequences</taxon>
        <taxon>metagenomes</taxon>
        <taxon>organismal metagenomes</taxon>
    </lineage>
</organism>
<evidence type="ECO:0000256" key="2">
    <source>
        <dbReference type="ARBA" id="ARBA00022963"/>
    </source>
</evidence>
<reference evidence="5" key="1">
    <citation type="journal article" date="2020" name="Nature">
        <title>Giant virus diversity and host interactions through global metagenomics.</title>
        <authorList>
            <person name="Schulz F."/>
            <person name="Roux S."/>
            <person name="Paez-Espino D."/>
            <person name="Jungbluth S."/>
            <person name="Walsh D.A."/>
            <person name="Denef V.J."/>
            <person name="McMahon K.D."/>
            <person name="Konstantinidis K.T."/>
            <person name="Eloe-Fadrosh E.A."/>
            <person name="Kyrpides N.C."/>
            <person name="Woyke T."/>
        </authorList>
    </citation>
    <scope>NUCLEOTIDE SEQUENCE</scope>
    <source>
        <strain evidence="5">GVMAG-S-1101178-127</strain>
    </source>
</reference>
<dbReference type="InterPro" id="IPR002641">
    <property type="entry name" value="PNPLA_dom"/>
</dbReference>
<feature type="domain" description="PNPLA" evidence="4">
    <location>
        <begin position="4"/>
        <end position="185"/>
    </location>
</feature>
<keyword evidence="2" id="KW-0442">Lipid degradation</keyword>
<dbReference type="Gene3D" id="3.40.1090.10">
    <property type="entry name" value="Cytosolic phospholipase A2 catalytic domain"/>
    <property type="match status" value="2"/>
</dbReference>
<dbReference type="PROSITE" id="PS51635">
    <property type="entry name" value="PNPLA"/>
    <property type="match status" value="1"/>
</dbReference>